<proteinExistence type="predicted"/>
<dbReference type="WBParaSite" id="TREG1_11700.1">
    <property type="protein sequence ID" value="TREG1_11700.1"/>
    <property type="gene ID" value="TREG1_11700"/>
</dbReference>
<dbReference type="AlphaFoldDB" id="A0AA85ISI6"/>
<name>A0AA85ISI6_TRIRE</name>
<protein>
    <submittedName>
        <fullName evidence="2">Uncharacterized protein</fullName>
    </submittedName>
</protein>
<accession>A0AA85ISI6</accession>
<reference evidence="1" key="1">
    <citation type="submission" date="2022-06" db="EMBL/GenBank/DDBJ databases">
        <authorList>
            <person name="Berger JAMES D."/>
            <person name="Berger JAMES D."/>
        </authorList>
    </citation>
    <scope>NUCLEOTIDE SEQUENCE [LARGE SCALE GENOMIC DNA]</scope>
</reference>
<dbReference type="Proteomes" id="UP000050795">
    <property type="component" value="Unassembled WGS sequence"/>
</dbReference>
<evidence type="ECO:0000313" key="1">
    <source>
        <dbReference type="Proteomes" id="UP000050795"/>
    </source>
</evidence>
<evidence type="ECO:0000313" key="2">
    <source>
        <dbReference type="WBParaSite" id="TREG1_11700.1"/>
    </source>
</evidence>
<organism evidence="1 2">
    <name type="scientific">Trichobilharzia regenti</name>
    <name type="common">Nasal bird schistosome</name>
    <dbReference type="NCBI Taxonomy" id="157069"/>
    <lineage>
        <taxon>Eukaryota</taxon>
        <taxon>Metazoa</taxon>
        <taxon>Spiralia</taxon>
        <taxon>Lophotrochozoa</taxon>
        <taxon>Platyhelminthes</taxon>
        <taxon>Trematoda</taxon>
        <taxon>Digenea</taxon>
        <taxon>Strigeidida</taxon>
        <taxon>Schistosomatoidea</taxon>
        <taxon>Schistosomatidae</taxon>
        <taxon>Trichobilharzia</taxon>
    </lineage>
</organism>
<reference evidence="2" key="2">
    <citation type="submission" date="2023-11" db="UniProtKB">
        <authorList>
            <consortium name="WormBaseParasite"/>
        </authorList>
    </citation>
    <scope>IDENTIFICATION</scope>
</reference>
<keyword evidence="1" id="KW-1185">Reference proteome</keyword>
<sequence>MLLLFISDTADGALISVKNNNQVNVYTLNNLFTPIISIPVNLTQRIIGESDLYFYFVLKFRSNLIK</sequence>